<dbReference type="CDD" id="cd16647">
    <property type="entry name" value="mRING-HC-C3HC5_NEU1"/>
    <property type="match status" value="1"/>
</dbReference>
<dbReference type="PANTHER" id="PTHR12429">
    <property type="entry name" value="NEURALIZED"/>
    <property type="match status" value="1"/>
</dbReference>
<keyword evidence="7" id="KW-0524">Neurogenesis</keyword>
<evidence type="ECO:0000256" key="11">
    <source>
        <dbReference type="ARBA" id="ARBA00068495"/>
    </source>
</evidence>
<proteinExistence type="predicted"/>
<evidence type="ECO:0000256" key="4">
    <source>
        <dbReference type="ARBA" id="ARBA00022737"/>
    </source>
</evidence>
<sequence>MAAFPVTSWECPGHSLGISWQNSRIPDRRVGVMKYRSGNARAATRGGGFAFQFLDRIPSILDLCPPSPRSASAGTNNLPPLTFHQVHGENVRLCNGGTIARRYESFCRGITFSARPVQIGEKVCVKFLEISDNWSGVIRFGFTSNDPINLQNGLPRYACPDLTNKPGYWAKAMAERLAIRGAVLFFYVTSAGDVHFGVNGEEKGVFFGGVETRSPLWAIIDVYGNSTAIEFVDPNRQHFNNIRRGAEHSNEDNAQHSRHSAMDDASNASRDVERIIVPTMQGMSIHHEPDVELPGLRFQPAGVIFTPLPFHSPSSNDFSVSPFSRTRGRNIRFSNQQCVATRSDTEFCHGYAFTSQPLLLGERLVVQILATEPMYVGALALGLTSCDPARLTAEDLPDDSDLLLDRPEYWVVSKDVASSPQPGDEIAFTVTHFGEVQMSKNGGPPNVVMHVDQSLQLWAFFDVYGSTQRIRVLAEKPTSPPRQGTMASTGSSTYVEPVNYQSLDGTFNSQPSSLLQLWSEGLQPTPGQPNECSVCYERSINSVLYMCGHMCMCYSCAIQQWRGKGGGHCPLCRATIRDVIRIYRS</sequence>
<dbReference type="InterPro" id="IPR013083">
    <property type="entry name" value="Znf_RING/FYVE/PHD"/>
</dbReference>
<dbReference type="GO" id="GO:0008270">
    <property type="term" value="F:zinc ion binding"/>
    <property type="evidence" value="ECO:0007669"/>
    <property type="project" value="UniProtKB-KW"/>
</dbReference>
<evidence type="ECO:0000256" key="12">
    <source>
        <dbReference type="PROSITE-ProRule" id="PRU00175"/>
    </source>
</evidence>
<dbReference type="GO" id="GO:0003677">
    <property type="term" value="F:DNA binding"/>
    <property type="evidence" value="ECO:0007669"/>
    <property type="project" value="UniProtKB-KW"/>
</dbReference>
<keyword evidence="17" id="KW-1185">Reference proteome</keyword>
<dbReference type="SUPFAM" id="SSF57850">
    <property type="entry name" value="RING/U-box"/>
    <property type="match status" value="1"/>
</dbReference>
<evidence type="ECO:0000256" key="7">
    <source>
        <dbReference type="ARBA" id="ARBA00022902"/>
    </source>
</evidence>
<dbReference type="Gene3D" id="2.60.120.920">
    <property type="match status" value="2"/>
</dbReference>
<protein>
    <recommendedName>
        <fullName evidence="11">Protein neuralized</fullName>
    </recommendedName>
</protein>
<dbReference type="GO" id="GO:0005634">
    <property type="term" value="C:nucleus"/>
    <property type="evidence" value="ECO:0007669"/>
    <property type="project" value="UniProtKB-SubCell"/>
</dbReference>
<dbReference type="PROSITE" id="PS50089">
    <property type="entry name" value="ZF_RING_2"/>
    <property type="match status" value="1"/>
</dbReference>
<dbReference type="Gene3D" id="3.30.40.10">
    <property type="entry name" value="Zinc/RING finger domain, C3HC4 (zinc finger)"/>
    <property type="match status" value="1"/>
</dbReference>
<dbReference type="InterPro" id="IPR043136">
    <property type="entry name" value="B30.2/SPRY_sf"/>
</dbReference>
<keyword evidence="6" id="KW-0862">Zinc</keyword>
<keyword evidence="5 12" id="KW-0863">Zinc-finger</keyword>
<evidence type="ECO:0000256" key="1">
    <source>
        <dbReference type="ARBA" id="ARBA00004123"/>
    </source>
</evidence>
<keyword evidence="8" id="KW-0238">DNA-binding</keyword>
<keyword evidence="2" id="KW-0217">Developmental protein</keyword>
<feature type="domain" description="RING-type" evidence="14">
    <location>
        <begin position="532"/>
        <end position="573"/>
    </location>
</feature>
<gene>
    <name evidence="16" type="ORF">WN48_08018</name>
</gene>
<organism evidence="16 17">
    <name type="scientific">Eufriesea mexicana</name>
    <dbReference type="NCBI Taxonomy" id="516756"/>
    <lineage>
        <taxon>Eukaryota</taxon>
        <taxon>Metazoa</taxon>
        <taxon>Ecdysozoa</taxon>
        <taxon>Arthropoda</taxon>
        <taxon>Hexapoda</taxon>
        <taxon>Insecta</taxon>
        <taxon>Pterygota</taxon>
        <taxon>Neoptera</taxon>
        <taxon>Endopterygota</taxon>
        <taxon>Hymenoptera</taxon>
        <taxon>Apocrita</taxon>
        <taxon>Aculeata</taxon>
        <taxon>Apoidea</taxon>
        <taxon>Anthophila</taxon>
        <taxon>Apidae</taxon>
        <taxon>Eufriesea</taxon>
    </lineage>
</organism>
<dbReference type="SMART" id="SM00184">
    <property type="entry name" value="RING"/>
    <property type="match status" value="1"/>
</dbReference>
<dbReference type="InterPro" id="IPR006573">
    <property type="entry name" value="NHR_dom"/>
</dbReference>
<dbReference type="OrthoDB" id="6078042at2759"/>
<feature type="region of interest" description="Disordered" evidence="13">
    <location>
        <begin position="247"/>
        <end position="267"/>
    </location>
</feature>
<feature type="domain" description="NHR" evidence="15">
    <location>
        <begin position="320"/>
        <end position="475"/>
    </location>
</feature>
<evidence type="ECO:0000259" key="14">
    <source>
        <dbReference type="PROSITE" id="PS50089"/>
    </source>
</evidence>
<dbReference type="GO" id="GO:0061630">
    <property type="term" value="F:ubiquitin protein ligase activity"/>
    <property type="evidence" value="ECO:0007669"/>
    <property type="project" value="TreeGrafter"/>
</dbReference>
<dbReference type="GO" id="GO:0007399">
    <property type="term" value="P:nervous system development"/>
    <property type="evidence" value="ECO:0007669"/>
    <property type="project" value="UniProtKB-KW"/>
</dbReference>
<dbReference type="PROSITE" id="PS51065">
    <property type="entry name" value="NHR"/>
    <property type="match status" value="2"/>
</dbReference>
<keyword evidence="4" id="KW-0677">Repeat</keyword>
<dbReference type="PANTHER" id="PTHR12429:SF6">
    <property type="entry name" value="PROTEIN NEURALIZED"/>
    <property type="match status" value="1"/>
</dbReference>
<evidence type="ECO:0000313" key="17">
    <source>
        <dbReference type="Proteomes" id="UP000250275"/>
    </source>
</evidence>
<evidence type="ECO:0000256" key="3">
    <source>
        <dbReference type="ARBA" id="ARBA00022723"/>
    </source>
</evidence>
<evidence type="ECO:0000256" key="10">
    <source>
        <dbReference type="ARBA" id="ARBA00058903"/>
    </source>
</evidence>
<evidence type="ECO:0000256" key="13">
    <source>
        <dbReference type="SAM" id="MobiDB-lite"/>
    </source>
</evidence>
<dbReference type="EMBL" id="KQ760559">
    <property type="protein sequence ID" value="OAD59797.1"/>
    <property type="molecule type" value="Genomic_DNA"/>
</dbReference>
<dbReference type="FunFam" id="2.60.120.920:FF:000005">
    <property type="entry name" value="Putative E3 ubiquitin-protein ligase NEURL1B"/>
    <property type="match status" value="2"/>
</dbReference>
<feature type="domain" description="NHR" evidence="15">
    <location>
        <begin position="80"/>
        <end position="234"/>
    </location>
</feature>
<evidence type="ECO:0000313" key="16">
    <source>
        <dbReference type="EMBL" id="OAD59797.1"/>
    </source>
</evidence>
<comment type="subcellular location">
    <subcellularLocation>
        <location evidence="1">Nucleus</location>
    </subcellularLocation>
</comment>
<reference evidence="16 17" key="1">
    <citation type="submission" date="2015-07" db="EMBL/GenBank/DDBJ databases">
        <title>The genome of Eufriesea mexicana.</title>
        <authorList>
            <person name="Pan H."/>
            <person name="Kapheim K."/>
        </authorList>
    </citation>
    <scope>NUCLEOTIDE SEQUENCE [LARGE SCALE GENOMIC DNA]</scope>
    <source>
        <strain evidence="16">0111107269</strain>
        <tissue evidence="16">Whole body</tissue>
    </source>
</reference>
<name>A0A310STE1_9HYME</name>
<keyword evidence="9" id="KW-0539">Nucleus</keyword>
<evidence type="ECO:0000256" key="5">
    <source>
        <dbReference type="ARBA" id="ARBA00022771"/>
    </source>
</evidence>
<dbReference type="FunFam" id="3.30.40.10:FF:000441">
    <property type="entry name" value="Neuralized, isoform B"/>
    <property type="match status" value="1"/>
</dbReference>
<dbReference type="InterPro" id="IPR001841">
    <property type="entry name" value="Znf_RING"/>
</dbReference>
<keyword evidence="3" id="KW-0479">Metal-binding</keyword>
<dbReference type="AlphaFoldDB" id="A0A310STE1"/>
<evidence type="ECO:0000256" key="8">
    <source>
        <dbReference type="ARBA" id="ARBA00023125"/>
    </source>
</evidence>
<dbReference type="Pfam" id="PF07177">
    <property type="entry name" value="Neuralized"/>
    <property type="match status" value="2"/>
</dbReference>
<evidence type="ECO:0000256" key="6">
    <source>
        <dbReference type="ARBA" id="ARBA00022833"/>
    </source>
</evidence>
<comment type="function">
    <text evidence="10">Involved in neurogenesis. Interacts with other neurogenic proteins in the specification of the neuroblast versus epidermoblast cell fate.</text>
</comment>
<dbReference type="SMART" id="SM00588">
    <property type="entry name" value="NEUZ"/>
    <property type="match status" value="2"/>
</dbReference>
<dbReference type="InterPro" id="IPR037962">
    <property type="entry name" value="Neuralized"/>
</dbReference>
<dbReference type="Proteomes" id="UP000250275">
    <property type="component" value="Unassembled WGS sequence"/>
</dbReference>
<dbReference type="Pfam" id="PF13920">
    <property type="entry name" value="zf-C3HC4_3"/>
    <property type="match status" value="1"/>
</dbReference>
<accession>A0A310STE1</accession>
<evidence type="ECO:0000256" key="2">
    <source>
        <dbReference type="ARBA" id="ARBA00022473"/>
    </source>
</evidence>
<evidence type="ECO:0000259" key="15">
    <source>
        <dbReference type="PROSITE" id="PS51065"/>
    </source>
</evidence>
<evidence type="ECO:0000256" key="9">
    <source>
        <dbReference type="ARBA" id="ARBA00023242"/>
    </source>
</evidence>